<feature type="compositionally biased region" description="Basic and acidic residues" evidence="1">
    <location>
        <begin position="446"/>
        <end position="458"/>
    </location>
</feature>
<reference evidence="2 3" key="1">
    <citation type="journal article" date="2010" name="Nat. Biotechnol.">
        <title>Genome sequence of the model mushroom Schizophyllum commune.</title>
        <authorList>
            <person name="Ohm R.A."/>
            <person name="de Jong J.F."/>
            <person name="Lugones L.G."/>
            <person name="Aerts A."/>
            <person name="Kothe E."/>
            <person name="Stajich J.E."/>
            <person name="de Vries R.P."/>
            <person name="Record E."/>
            <person name="Levasseur A."/>
            <person name="Baker S.E."/>
            <person name="Bartholomew K.A."/>
            <person name="Coutinho P.M."/>
            <person name="Erdmann S."/>
            <person name="Fowler T.J."/>
            <person name="Gathman A.C."/>
            <person name="Lombard V."/>
            <person name="Henrissat B."/>
            <person name="Knabe N."/>
            <person name="Kuees U."/>
            <person name="Lilly W.W."/>
            <person name="Lindquist E."/>
            <person name="Lucas S."/>
            <person name="Magnuson J.K."/>
            <person name="Piumi F."/>
            <person name="Raudaskoski M."/>
            <person name="Salamov A."/>
            <person name="Schmutz J."/>
            <person name="Schwarze F.W.M.R."/>
            <person name="vanKuyk P.A."/>
            <person name="Horton J.S."/>
            <person name="Grigoriev I.V."/>
            <person name="Woesten H.A.B."/>
        </authorList>
    </citation>
    <scope>NUCLEOTIDE SEQUENCE [LARGE SCALE GENOMIC DNA]</scope>
    <source>
        <strain evidence="3">H4-8 / FGSC 9210</strain>
    </source>
</reference>
<dbReference type="GeneID" id="9593325"/>
<feature type="region of interest" description="Disordered" evidence="1">
    <location>
        <begin position="535"/>
        <end position="598"/>
    </location>
</feature>
<dbReference type="InParanoid" id="D8QJG2"/>
<accession>D8QJG2</accession>
<dbReference type="RefSeq" id="XP_003026890.1">
    <property type="nucleotide sequence ID" value="XM_003026844.1"/>
</dbReference>
<organism evidence="3">
    <name type="scientific">Schizophyllum commune (strain H4-8 / FGSC 9210)</name>
    <name type="common">Split gill fungus</name>
    <dbReference type="NCBI Taxonomy" id="578458"/>
    <lineage>
        <taxon>Eukaryota</taxon>
        <taxon>Fungi</taxon>
        <taxon>Dikarya</taxon>
        <taxon>Basidiomycota</taxon>
        <taxon>Agaricomycotina</taxon>
        <taxon>Agaricomycetes</taxon>
        <taxon>Agaricomycetidae</taxon>
        <taxon>Agaricales</taxon>
        <taxon>Schizophyllaceae</taxon>
        <taxon>Schizophyllum</taxon>
    </lineage>
</organism>
<feature type="region of interest" description="Disordered" evidence="1">
    <location>
        <begin position="632"/>
        <end position="676"/>
    </location>
</feature>
<dbReference type="Proteomes" id="UP000007431">
    <property type="component" value="Unassembled WGS sequence"/>
</dbReference>
<dbReference type="KEGG" id="scm:SCHCO_02555194"/>
<dbReference type="OrthoDB" id="10433362at2759"/>
<evidence type="ECO:0000313" key="2">
    <source>
        <dbReference type="EMBL" id="EFI91987.1"/>
    </source>
</evidence>
<feature type="region of interest" description="Disordered" evidence="1">
    <location>
        <begin position="316"/>
        <end position="342"/>
    </location>
</feature>
<name>D8QJG2_SCHCM</name>
<evidence type="ECO:0000256" key="1">
    <source>
        <dbReference type="SAM" id="MobiDB-lite"/>
    </source>
</evidence>
<evidence type="ECO:0000313" key="3">
    <source>
        <dbReference type="Proteomes" id="UP000007431"/>
    </source>
</evidence>
<dbReference type="EMBL" id="GL377314">
    <property type="protein sequence ID" value="EFI91987.1"/>
    <property type="molecule type" value="Genomic_DNA"/>
</dbReference>
<feature type="region of interest" description="Disordered" evidence="1">
    <location>
        <begin position="408"/>
        <end position="472"/>
    </location>
</feature>
<feature type="compositionally biased region" description="Polar residues" evidence="1">
    <location>
        <begin position="408"/>
        <end position="417"/>
    </location>
</feature>
<gene>
    <name evidence="2" type="ORF">SCHCODRAFT_238281</name>
</gene>
<protein>
    <submittedName>
        <fullName evidence="2">Uncharacterized protein</fullName>
    </submittedName>
</protein>
<sequence length="676" mass="73327">MPVPRSHLLHSSDLIALHPTRPPTEAGAFLPTGARPLSVTDMLAGRSATHEPAPRSVTHIPAPPIRRQAILPVCPGQVIALRFSSWSPVHAALKKTGYDDSPDLHYAKGARPAIVLRCAMDELNEVVALTVLPIASFGRKKDKKHISWALQDYVLRARQADDQVDTTPNNSSLTFDGTVLINGLDCSTSWVIALPFDIIAAGADIWSIVPYYDSVINKNSSTTKKAFVSEATLRALIKFADKNRDTFIGELKKNPDFAESVRYEMYLSVLPPGHPIPPSRISLAPLKATHYHAGKLFTDSSSSSSSTSHIVAIPRDLSDTAPNDLDAASPPPGIPTFRPRRPLPPIPIIPKSDHPNQTTPTAQCVFPAPKSTSSVILKRQAPLVLGRPAFHAEDEYLVSSADMVSTAVDNEPTTPTKLSHAPLTPAPRTPPKRSSDTLLPSRPSKRRSDGWRSRRIERSPSPSPSPASRRVKEISTLASVSTTPRRETQLVSGLPRHTGTMLEAMERLHARDSMQRFHPGKSMEKIPMLVSHRPSALKARPLRTPPSESLRSIESDKRVDHPQLKIADIHPASSGTQSAPADELSQPAATSSTPEPEAPVITQTLAEACSSFAWAQSSFSASTTLYVARPSLTSTAKPSSTDEQNLQKRKSVSAPSENPTKRLRGAEEESARETTA</sequence>
<dbReference type="AlphaFoldDB" id="D8QJG2"/>
<feature type="compositionally biased region" description="Basic and acidic residues" evidence="1">
    <location>
        <begin position="664"/>
        <end position="676"/>
    </location>
</feature>
<proteinExistence type="predicted"/>
<keyword evidence="3" id="KW-1185">Reference proteome</keyword>
<dbReference type="HOGENOM" id="CLU_406607_0_0_1"/>
<feature type="compositionally biased region" description="Basic and acidic residues" evidence="1">
    <location>
        <begin position="551"/>
        <end position="563"/>
    </location>
</feature>
<dbReference type="VEuPathDB" id="FungiDB:SCHCODRAFT_02555194"/>
<feature type="compositionally biased region" description="Polar residues" evidence="1">
    <location>
        <begin position="632"/>
        <end position="644"/>
    </location>
</feature>